<reference evidence="2 3" key="1">
    <citation type="submission" date="2022-03" db="EMBL/GenBank/DDBJ databases">
        <authorList>
            <person name="Koch H."/>
        </authorList>
    </citation>
    <scope>NUCLEOTIDE SEQUENCE [LARGE SCALE GENOMIC DNA]</scope>
    <source>
        <strain evidence="2 3">G1</strain>
    </source>
</reference>
<evidence type="ECO:0008006" key="4">
    <source>
        <dbReference type="Google" id="ProtNLM"/>
    </source>
</evidence>
<dbReference type="EMBL" id="OW150024">
    <property type="protein sequence ID" value="CAH2032626.1"/>
    <property type="molecule type" value="Genomic_DNA"/>
</dbReference>
<name>A0ABM9DBM0_9BACT</name>
<evidence type="ECO:0000313" key="2">
    <source>
        <dbReference type="EMBL" id="CAH2032626.1"/>
    </source>
</evidence>
<dbReference type="PROSITE" id="PS51257">
    <property type="entry name" value="PROKAR_LIPOPROTEIN"/>
    <property type="match status" value="1"/>
</dbReference>
<dbReference type="RefSeq" id="WP_305733366.1">
    <property type="nucleotide sequence ID" value="NZ_OW150024.1"/>
</dbReference>
<protein>
    <recommendedName>
        <fullName evidence="4">Lipoprotein</fullName>
    </recommendedName>
</protein>
<feature type="signal peptide" evidence="1">
    <location>
        <begin position="1"/>
        <end position="22"/>
    </location>
</feature>
<evidence type="ECO:0000313" key="3">
    <source>
        <dbReference type="Proteomes" id="UP001295463"/>
    </source>
</evidence>
<evidence type="ECO:0000256" key="1">
    <source>
        <dbReference type="SAM" id="SignalP"/>
    </source>
</evidence>
<keyword evidence="1" id="KW-0732">Signal</keyword>
<sequence>MKHFLCHSLLVLVLIVSGGCSALPLGGSAGPLPPVLAMEEVNRPYVSLGRITVKRTVNITDYAVPPNLQEWALQALREEAGKLDADALILPEISSREVSIVGLPAFPATEYRAVGVAIRFSR</sequence>
<proteinExistence type="predicted"/>
<feature type="chain" id="PRO_5045158317" description="Lipoprotein" evidence="1">
    <location>
        <begin position="23"/>
        <end position="122"/>
    </location>
</feature>
<keyword evidence="3" id="KW-1185">Reference proteome</keyword>
<organism evidence="2 3">
    <name type="scientific">Trichlorobacter ammonificans</name>
    <dbReference type="NCBI Taxonomy" id="2916410"/>
    <lineage>
        <taxon>Bacteria</taxon>
        <taxon>Pseudomonadati</taxon>
        <taxon>Thermodesulfobacteriota</taxon>
        <taxon>Desulfuromonadia</taxon>
        <taxon>Geobacterales</taxon>
        <taxon>Geobacteraceae</taxon>
        <taxon>Trichlorobacter</taxon>
    </lineage>
</organism>
<dbReference type="Proteomes" id="UP001295463">
    <property type="component" value="Chromosome"/>
</dbReference>
<accession>A0ABM9DBM0</accession>
<gene>
    <name evidence="2" type="ORF">GEAMG1_2790</name>
</gene>